<feature type="transmembrane region" description="Helical" evidence="1">
    <location>
        <begin position="167"/>
        <end position="188"/>
    </location>
</feature>
<keyword evidence="1" id="KW-0472">Membrane</keyword>
<keyword evidence="1" id="KW-1133">Transmembrane helix</keyword>
<feature type="transmembrane region" description="Helical" evidence="1">
    <location>
        <begin position="118"/>
        <end position="137"/>
    </location>
</feature>
<feature type="transmembrane region" description="Helical" evidence="1">
    <location>
        <begin position="200"/>
        <end position="224"/>
    </location>
</feature>
<gene>
    <name evidence="2" type="ORF">DWY14_11900</name>
    <name evidence="3" type="ORF">DWZ34_15185</name>
</gene>
<accession>A0A412H3R4</accession>
<reference evidence="4 5" key="1">
    <citation type="submission" date="2018-08" db="EMBL/GenBank/DDBJ databases">
        <title>A genome reference for cultivated species of the human gut microbiota.</title>
        <authorList>
            <person name="Zou Y."/>
            <person name="Xue W."/>
            <person name="Luo G."/>
        </authorList>
    </citation>
    <scope>NUCLEOTIDE SEQUENCE [LARGE SCALE GENOMIC DNA]</scope>
    <source>
        <strain evidence="2 5">AF24-16AC</strain>
        <strain evidence="3 4">AF31-28B-AC</strain>
    </source>
</reference>
<proteinExistence type="predicted"/>
<feature type="transmembrane region" description="Helical" evidence="1">
    <location>
        <begin position="28"/>
        <end position="49"/>
    </location>
</feature>
<dbReference type="EMBL" id="QRUY01000028">
    <property type="protein sequence ID" value="RGS05353.1"/>
    <property type="molecule type" value="Genomic_DNA"/>
</dbReference>
<evidence type="ECO:0000313" key="5">
    <source>
        <dbReference type="Proteomes" id="UP000285750"/>
    </source>
</evidence>
<organism evidence="2 5">
    <name type="scientific">Phocaeicola plebeius</name>
    <dbReference type="NCBI Taxonomy" id="310297"/>
    <lineage>
        <taxon>Bacteria</taxon>
        <taxon>Pseudomonadati</taxon>
        <taxon>Bacteroidota</taxon>
        <taxon>Bacteroidia</taxon>
        <taxon>Bacteroidales</taxon>
        <taxon>Bacteroidaceae</taxon>
        <taxon>Phocaeicola</taxon>
    </lineage>
</organism>
<dbReference type="EMBL" id="QRQK01000038">
    <property type="protein sequence ID" value="RHM92870.1"/>
    <property type="molecule type" value="Genomic_DNA"/>
</dbReference>
<dbReference type="RefSeq" id="WP_118431775.1">
    <property type="nucleotide sequence ID" value="NZ_CATXHJ010000032.1"/>
</dbReference>
<dbReference type="Proteomes" id="UP000285109">
    <property type="component" value="Unassembled WGS sequence"/>
</dbReference>
<dbReference type="Proteomes" id="UP000285750">
    <property type="component" value="Unassembled WGS sequence"/>
</dbReference>
<feature type="transmembrane region" description="Helical" evidence="1">
    <location>
        <begin position="330"/>
        <end position="348"/>
    </location>
</feature>
<evidence type="ECO:0000313" key="2">
    <source>
        <dbReference type="EMBL" id="RGS05353.1"/>
    </source>
</evidence>
<sequence>MFYYSILIATTFIISICSIDKHINNKIYILYFSLLAIIILSIFGGTRLIGLDYDVYEIHFNIIPTITKYKWTDPSIEIGYEILASICKSIYNSFHLFLIFFTALTITLMFWLCYKYSPYPLLSFFMFFSYSFFPQVMGQMRQPLAIILAFIISIPLFLKSKKTLSCIALIFIAFLFHKSILFLIPFIIVSDKILSNKTIVILSTIAIACYTLSNLVSQFLISLIPSNFYLHDAVIAYLTYKSMAVTFSMGMLERIAMVTILFYYSHKYGLYQSKQQLRLFINMYFIGVCLYFAFISTSAEFASRGTQAFTYALFFALPTILKHVSLKDKYTILSIICAWGIYLSLGILDDASYYIPYKSILF</sequence>
<keyword evidence="1" id="KW-0812">Transmembrane</keyword>
<feature type="transmembrane region" description="Helical" evidence="1">
    <location>
        <begin position="301"/>
        <end position="321"/>
    </location>
</feature>
<feature type="transmembrane region" description="Helical" evidence="1">
    <location>
        <begin position="244"/>
        <end position="265"/>
    </location>
</feature>
<dbReference type="Pfam" id="PF14897">
    <property type="entry name" value="EpsG"/>
    <property type="match status" value="1"/>
</dbReference>
<feature type="transmembrane region" description="Helical" evidence="1">
    <location>
        <begin position="94"/>
        <end position="112"/>
    </location>
</feature>
<protein>
    <submittedName>
        <fullName evidence="2">EpsG family protein</fullName>
    </submittedName>
</protein>
<comment type="caution">
    <text evidence="2">The sequence shown here is derived from an EMBL/GenBank/DDBJ whole genome shotgun (WGS) entry which is preliminary data.</text>
</comment>
<dbReference type="AlphaFoldDB" id="A0A412H3R4"/>
<feature type="transmembrane region" description="Helical" evidence="1">
    <location>
        <begin position="277"/>
        <end position="295"/>
    </location>
</feature>
<evidence type="ECO:0000313" key="3">
    <source>
        <dbReference type="EMBL" id="RHM92870.1"/>
    </source>
</evidence>
<feature type="transmembrane region" description="Helical" evidence="1">
    <location>
        <begin position="144"/>
        <end position="161"/>
    </location>
</feature>
<name>A0A412H3R4_9BACT</name>
<evidence type="ECO:0000313" key="4">
    <source>
        <dbReference type="Proteomes" id="UP000285109"/>
    </source>
</evidence>
<evidence type="ECO:0000256" key="1">
    <source>
        <dbReference type="SAM" id="Phobius"/>
    </source>
</evidence>
<dbReference type="InterPro" id="IPR049458">
    <property type="entry name" value="EpsG-like"/>
</dbReference>